<dbReference type="AlphaFoldDB" id="A0A1M6TN60"/>
<dbReference type="Gene3D" id="3.40.50.720">
    <property type="entry name" value="NAD(P)-binding Rossmann-like Domain"/>
    <property type="match status" value="1"/>
</dbReference>
<dbReference type="RefSeq" id="WP_073457247.1">
    <property type="nucleotide sequence ID" value="NZ_CALGVN010000008.1"/>
</dbReference>
<dbReference type="PANTHER" id="PTHR43431">
    <property type="entry name" value="OXIDOREDUCTASE, SHORT CHAIN DEHYDROGENASE/REDUCTASE FAMILY (AFU_ORTHOLOGUE AFUA_5G14000)"/>
    <property type="match status" value="1"/>
</dbReference>
<gene>
    <name evidence="1" type="ORF">SAMN05443637_108144</name>
</gene>
<sequence length="233" mass="24189">MAQLKRFVVFGAGPALGLAAARRFGREGHAVTLVGRTAATVDALVDTLRAEGVPAERLLADLHDPAAARAAAERVGLPDAVLYSPGGTERLPVAATALDAATLTTWLPITLLSPLEIARTLVPGMVVRGSGAFLVAQGIAVREVLPELASVAVGQSGLLTYLRGLARSVEPHGVRVASLQIGRLIKGSAAEALVEQGRYDGVQQGPMPRVDPVELADRLWELAQPAAPVELVA</sequence>
<accession>A0A1M6TN60</accession>
<keyword evidence="2" id="KW-1185">Reference proteome</keyword>
<proteinExistence type="predicted"/>
<dbReference type="EMBL" id="FRAP01000008">
    <property type="protein sequence ID" value="SHK58387.1"/>
    <property type="molecule type" value="Genomic_DNA"/>
</dbReference>
<dbReference type="PANTHER" id="PTHR43431:SF7">
    <property type="entry name" value="OXIDOREDUCTASE, SHORT CHAIN DEHYDROGENASE_REDUCTASE FAMILY (AFU_ORTHOLOGUE AFUA_5G14000)"/>
    <property type="match status" value="1"/>
</dbReference>
<dbReference type="OrthoDB" id="9799818at2"/>
<organism evidence="1 2">
    <name type="scientific">Pseudonocardia thermophila</name>
    <dbReference type="NCBI Taxonomy" id="1848"/>
    <lineage>
        <taxon>Bacteria</taxon>
        <taxon>Bacillati</taxon>
        <taxon>Actinomycetota</taxon>
        <taxon>Actinomycetes</taxon>
        <taxon>Pseudonocardiales</taxon>
        <taxon>Pseudonocardiaceae</taxon>
        <taxon>Pseudonocardia</taxon>
    </lineage>
</organism>
<protein>
    <submittedName>
        <fullName evidence="1">NADP-dependent 3-hydroxy acid dehydrogenase YdfG</fullName>
    </submittedName>
</protein>
<dbReference type="Proteomes" id="UP000184363">
    <property type="component" value="Unassembled WGS sequence"/>
</dbReference>
<reference evidence="1 2" key="1">
    <citation type="submission" date="2016-11" db="EMBL/GenBank/DDBJ databases">
        <authorList>
            <person name="Jaros S."/>
            <person name="Januszkiewicz K."/>
            <person name="Wedrychowicz H."/>
        </authorList>
    </citation>
    <scope>NUCLEOTIDE SEQUENCE [LARGE SCALE GENOMIC DNA]</scope>
    <source>
        <strain evidence="1 2">DSM 43832</strain>
    </source>
</reference>
<evidence type="ECO:0000313" key="1">
    <source>
        <dbReference type="EMBL" id="SHK58387.1"/>
    </source>
</evidence>
<dbReference type="InterPro" id="IPR002347">
    <property type="entry name" value="SDR_fam"/>
</dbReference>
<dbReference type="SUPFAM" id="SSF51735">
    <property type="entry name" value="NAD(P)-binding Rossmann-fold domains"/>
    <property type="match status" value="1"/>
</dbReference>
<dbReference type="Pfam" id="PF00106">
    <property type="entry name" value="adh_short"/>
    <property type="match status" value="1"/>
</dbReference>
<evidence type="ECO:0000313" key="2">
    <source>
        <dbReference type="Proteomes" id="UP000184363"/>
    </source>
</evidence>
<name>A0A1M6TN60_PSETH</name>
<dbReference type="InterPro" id="IPR036291">
    <property type="entry name" value="NAD(P)-bd_dom_sf"/>
</dbReference>
<dbReference type="STRING" id="1848.SAMN05443637_108144"/>